<evidence type="ECO:0000256" key="4">
    <source>
        <dbReference type="HAMAP-Rule" id="MF_00171"/>
    </source>
</evidence>
<evidence type="ECO:0000256" key="1">
    <source>
        <dbReference type="ARBA" id="ARBA00009375"/>
    </source>
</evidence>
<dbReference type="CDD" id="cd02570">
    <property type="entry name" value="PseudoU_synth_EcTruA"/>
    <property type="match status" value="1"/>
</dbReference>
<dbReference type="OrthoDB" id="9811823at2"/>
<dbReference type="Gene3D" id="3.30.70.580">
    <property type="entry name" value="Pseudouridine synthase I, catalytic domain, N-terminal subdomain"/>
    <property type="match status" value="1"/>
</dbReference>
<dbReference type="RefSeq" id="WP_125082125.1">
    <property type="nucleotide sequence ID" value="NZ_CP034248.1"/>
</dbReference>
<comment type="subunit">
    <text evidence="4">Homodimer.</text>
</comment>
<dbReference type="FunFam" id="3.30.70.580:FF:000001">
    <property type="entry name" value="tRNA pseudouridine synthase A"/>
    <property type="match status" value="1"/>
</dbReference>
<comment type="catalytic activity">
    <reaction evidence="4 7">
        <text>uridine(38/39/40) in tRNA = pseudouridine(38/39/40) in tRNA</text>
        <dbReference type="Rhea" id="RHEA:22376"/>
        <dbReference type="Rhea" id="RHEA-COMP:10085"/>
        <dbReference type="Rhea" id="RHEA-COMP:10087"/>
        <dbReference type="ChEBI" id="CHEBI:65314"/>
        <dbReference type="ChEBI" id="CHEBI:65315"/>
        <dbReference type="EC" id="5.4.99.12"/>
    </reaction>
</comment>
<feature type="active site" description="Nucleophile" evidence="4 5">
    <location>
        <position position="52"/>
    </location>
</feature>
<dbReference type="KEGG" id="plen:EIM92_07400"/>
<evidence type="ECO:0000256" key="3">
    <source>
        <dbReference type="ARBA" id="ARBA00023235"/>
    </source>
</evidence>
<reference evidence="9 10" key="1">
    <citation type="submission" date="2018-11" db="EMBL/GenBank/DDBJ databases">
        <title>Genome sequencing of Paenibacillus lentus DSM25539(T).</title>
        <authorList>
            <person name="Kook J.-K."/>
            <person name="Park S.-N."/>
            <person name="Lim Y.K."/>
        </authorList>
    </citation>
    <scope>NUCLEOTIDE SEQUENCE [LARGE SCALE GENOMIC DNA]</scope>
    <source>
        <strain evidence="9 10">DSM 25539</strain>
    </source>
</reference>
<comment type="caution">
    <text evidence="4">Lacks conserved residue(s) required for the propagation of feature annotation.</text>
</comment>
<comment type="function">
    <text evidence="4">Formation of pseudouridine at positions 38, 39 and 40 in the anticodon stem and loop of transfer RNAs.</text>
</comment>
<sequence>MRNLLMTVCYDGTSYYGFQTQPGGNTIQDCLEAAIRHLTGEVVKIHGSGRTDAGVHARAQPFHFITSSQIPVERWCLALNARLPADIRVTAAEEVELDFHARRSAKRKTYRYTINANRVPDVFQRNYQLHHPGRLNISAMQKGLSYLIGTNDYTSFASRHSTKASHVRTIDEARIEVDTSLARPESRDQGVVHLYISGNGFLQHMVRIIVGTLLEVGQGKRLPEEMKQILEAKDRKAAGPTAESKGLMLWSVEYD</sequence>
<dbReference type="GO" id="GO:0031119">
    <property type="term" value="P:tRNA pseudouridine synthesis"/>
    <property type="evidence" value="ECO:0007669"/>
    <property type="project" value="UniProtKB-UniRule"/>
</dbReference>
<dbReference type="HAMAP" id="MF_00171">
    <property type="entry name" value="TruA"/>
    <property type="match status" value="1"/>
</dbReference>
<gene>
    <name evidence="4 9" type="primary">truA</name>
    <name evidence="9" type="ORF">EIM92_07400</name>
</gene>
<organism evidence="9 10">
    <name type="scientific">Paenibacillus lentus</name>
    <dbReference type="NCBI Taxonomy" id="1338368"/>
    <lineage>
        <taxon>Bacteria</taxon>
        <taxon>Bacillati</taxon>
        <taxon>Bacillota</taxon>
        <taxon>Bacilli</taxon>
        <taxon>Bacillales</taxon>
        <taxon>Paenibacillaceae</taxon>
        <taxon>Paenibacillus</taxon>
    </lineage>
</organism>
<dbReference type="GO" id="GO:0160147">
    <property type="term" value="F:tRNA pseudouridine(38-40) synthase activity"/>
    <property type="evidence" value="ECO:0007669"/>
    <property type="project" value="UniProtKB-EC"/>
</dbReference>
<comment type="similarity">
    <text evidence="1 4 7">Belongs to the tRNA pseudouridine synthase TruA family.</text>
</comment>
<feature type="domain" description="Pseudouridine synthase I TruA alpha/beta" evidence="8">
    <location>
        <begin position="9"/>
        <end position="102"/>
    </location>
</feature>
<proteinExistence type="inferred from homology"/>
<dbReference type="NCBIfam" id="TIGR00071">
    <property type="entry name" value="hisT_truA"/>
    <property type="match status" value="1"/>
</dbReference>
<evidence type="ECO:0000256" key="5">
    <source>
        <dbReference type="PIRSR" id="PIRSR001430-1"/>
    </source>
</evidence>
<protein>
    <recommendedName>
        <fullName evidence="4">tRNA pseudouridine synthase A</fullName>
        <ecNumber evidence="4">5.4.99.12</ecNumber>
    </recommendedName>
    <alternativeName>
        <fullName evidence="4">tRNA pseudouridine(38-40) synthase</fullName>
    </alternativeName>
    <alternativeName>
        <fullName evidence="4">tRNA pseudouridylate synthase I</fullName>
    </alternativeName>
    <alternativeName>
        <fullName evidence="4">tRNA-uridine isomerase I</fullName>
    </alternativeName>
</protein>
<dbReference type="PIRSF" id="PIRSF001430">
    <property type="entry name" value="tRNA_psdUrid_synth"/>
    <property type="match status" value="1"/>
</dbReference>
<dbReference type="EMBL" id="CP034248">
    <property type="protein sequence ID" value="AZK46051.1"/>
    <property type="molecule type" value="Genomic_DNA"/>
</dbReference>
<dbReference type="InterPro" id="IPR020103">
    <property type="entry name" value="PsdUridine_synth_cat_dom_sf"/>
</dbReference>
<dbReference type="AlphaFoldDB" id="A0A3S8RST5"/>
<feature type="domain" description="Pseudouridine synthase I TruA alpha/beta" evidence="8">
    <location>
        <begin position="146"/>
        <end position="255"/>
    </location>
</feature>
<evidence type="ECO:0000313" key="10">
    <source>
        <dbReference type="Proteomes" id="UP000273145"/>
    </source>
</evidence>
<dbReference type="Gene3D" id="3.30.70.660">
    <property type="entry name" value="Pseudouridine synthase I, catalytic domain, C-terminal subdomain"/>
    <property type="match status" value="1"/>
</dbReference>
<dbReference type="Proteomes" id="UP000273145">
    <property type="component" value="Chromosome"/>
</dbReference>
<accession>A0A3S8RST5</accession>
<evidence type="ECO:0000256" key="2">
    <source>
        <dbReference type="ARBA" id="ARBA00022694"/>
    </source>
</evidence>
<evidence type="ECO:0000259" key="8">
    <source>
        <dbReference type="Pfam" id="PF01416"/>
    </source>
</evidence>
<dbReference type="PANTHER" id="PTHR11142">
    <property type="entry name" value="PSEUDOURIDYLATE SYNTHASE"/>
    <property type="match status" value="1"/>
</dbReference>
<dbReference type="PANTHER" id="PTHR11142:SF0">
    <property type="entry name" value="TRNA PSEUDOURIDINE SYNTHASE-LIKE 1"/>
    <property type="match status" value="1"/>
</dbReference>
<feature type="binding site" evidence="4 6">
    <location>
        <position position="110"/>
    </location>
    <ligand>
        <name>substrate</name>
    </ligand>
</feature>
<dbReference type="EC" id="5.4.99.12" evidence="4"/>
<dbReference type="SUPFAM" id="SSF55120">
    <property type="entry name" value="Pseudouridine synthase"/>
    <property type="match status" value="1"/>
</dbReference>
<keyword evidence="3 4" id="KW-0413">Isomerase</keyword>
<dbReference type="GO" id="GO:0003723">
    <property type="term" value="F:RNA binding"/>
    <property type="evidence" value="ECO:0007669"/>
    <property type="project" value="InterPro"/>
</dbReference>
<keyword evidence="2 4" id="KW-0819">tRNA processing</keyword>
<evidence type="ECO:0000313" key="9">
    <source>
        <dbReference type="EMBL" id="AZK46051.1"/>
    </source>
</evidence>
<dbReference type="InterPro" id="IPR020095">
    <property type="entry name" value="PsdUridine_synth_TruA_C"/>
</dbReference>
<dbReference type="InterPro" id="IPR020094">
    <property type="entry name" value="TruA/RsuA/RluB/E/F_N"/>
</dbReference>
<name>A0A3S8RST5_9BACL</name>
<dbReference type="InterPro" id="IPR001406">
    <property type="entry name" value="PsdUridine_synth_TruA"/>
</dbReference>
<evidence type="ECO:0000256" key="6">
    <source>
        <dbReference type="PIRSR" id="PIRSR001430-2"/>
    </source>
</evidence>
<dbReference type="Pfam" id="PF01416">
    <property type="entry name" value="PseudoU_synth_1"/>
    <property type="match status" value="2"/>
</dbReference>
<dbReference type="InterPro" id="IPR020097">
    <property type="entry name" value="PsdUridine_synth_TruA_a/b_dom"/>
</dbReference>
<keyword evidence="10" id="KW-1185">Reference proteome</keyword>
<evidence type="ECO:0000256" key="7">
    <source>
        <dbReference type="RuleBase" id="RU003792"/>
    </source>
</evidence>